<accession>A0AA88WDD1</accession>
<keyword evidence="3" id="KW-0540">Nuclease</keyword>
<reference evidence="8" key="1">
    <citation type="submission" date="2022-12" db="EMBL/GenBank/DDBJ databases">
        <title>Draft genome assemblies for two species of Escallonia (Escalloniales).</title>
        <authorList>
            <person name="Chanderbali A."/>
            <person name="Dervinis C."/>
            <person name="Anghel I."/>
            <person name="Soltis D."/>
            <person name="Soltis P."/>
            <person name="Zapata F."/>
        </authorList>
    </citation>
    <scope>NUCLEOTIDE SEQUENCE</scope>
    <source>
        <strain evidence="8">UCBG64.0493</strain>
        <tissue evidence="8">Leaf</tissue>
    </source>
</reference>
<organism evidence="8 9">
    <name type="scientific">Escallonia herrerae</name>
    <dbReference type="NCBI Taxonomy" id="1293975"/>
    <lineage>
        <taxon>Eukaryota</taxon>
        <taxon>Viridiplantae</taxon>
        <taxon>Streptophyta</taxon>
        <taxon>Embryophyta</taxon>
        <taxon>Tracheophyta</taxon>
        <taxon>Spermatophyta</taxon>
        <taxon>Magnoliopsida</taxon>
        <taxon>eudicotyledons</taxon>
        <taxon>Gunneridae</taxon>
        <taxon>Pentapetalae</taxon>
        <taxon>asterids</taxon>
        <taxon>campanulids</taxon>
        <taxon>Escalloniales</taxon>
        <taxon>Escalloniaceae</taxon>
        <taxon>Escallonia</taxon>
    </lineage>
</organism>
<dbReference type="InterPro" id="IPR043502">
    <property type="entry name" value="DNA/RNA_pol_sf"/>
</dbReference>
<dbReference type="PANTHER" id="PTHR48475:SF2">
    <property type="entry name" value="RIBONUCLEASE H"/>
    <property type="match status" value="1"/>
</dbReference>
<keyword evidence="9" id="KW-1185">Reference proteome</keyword>
<feature type="domain" description="Reverse transcriptase RNase H-like" evidence="7">
    <location>
        <begin position="89"/>
        <end position="162"/>
    </location>
</feature>
<evidence type="ECO:0000259" key="7">
    <source>
        <dbReference type="Pfam" id="PF17917"/>
    </source>
</evidence>
<dbReference type="GO" id="GO:0016787">
    <property type="term" value="F:hydrolase activity"/>
    <property type="evidence" value="ECO:0007669"/>
    <property type="project" value="UniProtKB-KW"/>
</dbReference>
<evidence type="ECO:0000256" key="3">
    <source>
        <dbReference type="ARBA" id="ARBA00022722"/>
    </source>
</evidence>
<sequence length="164" mass="18413">MACKCYMASCKAEEAFTIKDQLDEHAIRRAEPVHELVSITLEGDEGHHLKIGSTLEPVLRKQLISLLCSNANSYLASYPLLSKPFVGEELFLYLAVAESAISVVLIRDQDGKQLPIYYMSKVLEGAELRYPDTKKLAFALLIAAQKLRPYFQSHSIKVLMDKPL</sequence>
<dbReference type="EMBL" id="JAVXUP010000535">
    <property type="protein sequence ID" value="KAK3025706.1"/>
    <property type="molecule type" value="Genomic_DNA"/>
</dbReference>
<proteinExistence type="predicted"/>
<evidence type="ECO:0000256" key="2">
    <source>
        <dbReference type="ARBA" id="ARBA00022695"/>
    </source>
</evidence>
<dbReference type="InterPro" id="IPR041373">
    <property type="entry name" value="RT_RNaseH"/>
</dbReference>
<dbReference type="Proteomes" id="UP001188597">
    <property type="component" value="Unassembled WGS sequence"/>
</dbReference>
<keyword evidence="2" id="KW-0548">Nucleotidyltransferase</keyword>
<dbReference type="Gene3D" id="3.10.20.370">
    <property type="match status" value="1"/>
</dbReference>
<keyword evidence="5" id="KW-0378">Hydrolase</keyword>
<dbReference type="PANTHER" id="PTHR48475">
    <property type="entry name" value="RIBONUCLEASE H"/>
    <property type="match status" value="1"/>
</dbReference>
<dbReference type="GO" id="GO:0004519">
    <property type="term" value="F:endonuclease activity"/>
    <property type="evidence" value="ECO:0007669"/>
    <property type="project" value="UniProtKB-KW"/>
</dbReference>
<evidence type="ECO:0000313" key="8">
    <source>
        <dbReference type="EMBL" id="KAK3025706.1"/>
    </source>
</evidence>
<evidence type="ECO:0000256" key="6">
    <source>
        <dbReference type="ARBA" id="ARBA00022918"/>
    </source>
</evidence>
<keyword evidence="4" id="KW-0255">Endonuclease</keyword>
<dbReference type="SUPFAM" id="SSF56672">
    <property type="entry name" value="DNA/RNA polymerases"/>
    <property type="match status" value="1"/>
</dbReference>
<dbReference type="AlphaFoldDB" id="A0AA88WDD1"/>
<name>A0AA88WDD1_9ASTE</name>
<evidence type="ECO:0000313" key="9">
    <source>
        <dbReference type="Proteomes" id="UP001188597"/>
    </source>
</evidence>
<gene>
    <name evidence="8" type="ORF">RJ639_041711</name>
</gene>
<evidence type="ECO:0000256" key="1">
    <source>
        <dbReference type="ARBA" id="ARBA00022679"/>
    </source>
</evidence>
<dbReference type="Pfam" id="PF17917">
    <property type="entry name" value="RT_RNaseH"/>
    <property type="match status" value="1"/>
</dbReference>
<protein>
    <recommendedName>
        <fullName evidence="7">Reverse transcriptase RNase H-like domain-containing protein</fullName>
    </recommendedName>
</protein>
<keyword evidence="1" id="KW-0808">Transferase</keyword>
<evidence type="ECO:0000256" key="4">
    <source>
        <dbReference type="ARBA" id="ARBA00022759"/>
    </source>
</evidence>
<comment type="caution">
    <text evidence="8">The sequence shown here is derived from an EMBL/GenBank/DDBJ whole genome shotgun (WGS) entry which is preliminary data.</text>
</comment>
<evidence type="ECO:0000256" key="5">
    <source>
        <dbReference type="ARBA" id="ARBA00022801"/>
    </source>
</evidence>
<dbReference type="GO" id="GO:0003964">
    <property type="term" value="F:RNA-directed DNA polymerase activity"/>
    <property type="evidence" value="ECO:0007669"/>
    <property type="project" value="UniProtKB-KW"/>
</dbReference>
<keyword evidence="6" id="KW-0695">RNA-directed DNA polymerase</keyword>